<dbReference type="PANTHER" id="PTHR24050">
    <property type="entry name" value="PA14 DOMAIN-CONTAINING PROTEIN"/>
    <property type="match status" value="1"/>
</dbReference>
<keyword evidence="7" id="KW-0812">Transmembrane</keyword>
<dbReference type="InterPro" id="IPR001881">
    <property type="entry name" value="EGF-like_Ca-bd_dom"/>
</dbReference>
<evidence type="ECO:0000256" key="4">
    <source>
        <dbReference type="ARBA" id="ARBA00023157"/>
    </source>
</evidence>
<keyword evidence="4 5" id="KW-1015">Disulfide bond</keyword>
<dbReference type="EMBL" id="BTSX01000003">
    <property type="protein sequence ID" value="GMS89555.1"/>
    <property type="molecule type" value="Genomic_DNA"/>
</dbReference>
<feature type="region of interest" description="Disordered" evidence="6">
    <location>
        <begin position="42"/>
        <end position="88"/>
    </location>
</feature>
<dbReference type="InterPro" id="IPR000742">
    <property type="entry name" value="EGF"/>
</dbReference>
<evidence type="ECO:0000256" key="7">
    <source>
        <dbReference type="SAM" id="Phobius"/>
    </source>
</evidence>
<accession>A0AAV5T252</accession>
<feature type="domain" description="EGF-like" evidence="9">
    <location>
        <begin position="157"/>
        <end position="195"/>
    </location>
</feature>
<reference evidence="10" key="1">
    <citation type="submission" date="2023-10" db="EMBL/GenBank/DDBJ databases">
        <title>Genome assembly of Pristionchus species.</title>
        <authorList>
            <person name="Yoshida K."/>
            <person name="Sommer R.J."/>
        </authorList>
    </citation>
    <scope>NUCLEOTIDE SEQUENCE</scope>
    <source>
        <strain evidence="10">RS0144</strain>
    </source>
</reference>
<keyword evidence="7" id="KW-0472">Membrane</keyword>
<evidence type="ECO:0000256" key="5">
    <source>
        <dbReference type="PROSITE-ProRule" id="PRU00076"/>
    </source>
</evidence>
<comment type="caution">
    <text evidence="5">Lacks conserved residue(s) required for the propagation of feature annotation.</text>
</comment>
<protein>
    <recommendedName>
        <fullName evidence="9">EGF-like domain-containing protein</fullName>
    </recommendedName>
</protein>
<evidence type="ECO:0000313" key="11">
    <source>
        <dbReference type="Proteomes" id="UP001432027"/>
    </source>
</evidence>
<proteinExistence type="predicted"/>
<evidence type="ECO:0000256" key="3">
    <source>
        <dbReference type="ARBA" id="ARBA00022737"/>
    </source>
</evidence>
<name>A0AAV5T252_9BILA</name>
<dbReference type="InterPro" id="IPR018097">
    <property type="entry name" value="EGF_Ca-bd_CS"/>
</dbReference>
<keyword evidence="11" id="KW-1185">Reference proteome</keyword>
<evidence type="ECO:0000256" key="6">
    <source>
        <dbReference type="SAM" id="MobiDB-lite"/>
    </source>
</evidence>
<dbReference type="SMART" id="SM00181">
    <property type="entry name" value="EGF"/>
    <property type="match status" value="4"/>
</dbReference>
<dbReference type="GO" id="GO:0005509">
    <property type="term" value="F:calcium ion binding"/>
    <property type="evidence" value="ECO:0007669"/>
    <property type="project" value="InterPro"/>
</dbReference>
<comment type="caution">
    <text evidence="10">The sequence shown here is derived from an EMBL/GenBank/DDBJ whole genome shotgun (WGS) entry which is preliminary data.</text>
</comment>
<dbReference type="SMART" id="SM00179">
    <property type="entry name" value="EGF_CA"/>
    <property type="match status" value="2"/>
</dbReference>
<keyword evidence="1 5" id="KW-0245">EGF-like domain</keyword>
<evidence type="ECO:0000256" key="8">
    <source>
        <dbReference type="SAM" id="SignalP"/>
    </source>
</evidence>
<dbReference type="InterPro" id="IPR052235">
    <property type="entry name" value="Nephronectin_domain"/>
</dbReference>
<dbReference type="AlphaFoldDB" id="A0AAV5T252"/>
<gene>
    <name evidence="10" type="ORF">PENTCL1PPCAC_11730</name>
</gene>
<dbReference type="Proteomes" id="UP001432027">
    <property type="component" value="Unassembled WGS sequence"/>
</dbReference>
<keyword evidence="3" id="KW-0677">Repeat</keyword>
<dbReference type="CDD" id="cd00054">
    <property type="entry name" value="EGF_CA"/>
    <property type="match status" value="1"/>
</dbReference>
<feature type="transmembrane region" description="Helical" evidence="7">
    <location>
        <begin position="478"/>
        <end position="504"/>
    </location>
</feature>
<evidence type="ECO:0000313" key="10">
    <source>
        <dbReference type="EMBL" id="GMS89555.1"/>
    </source>
</evidence>
<evidence type="ECO:0000259" key="9">
    <source>
        <dbReference type="PROSITE" id="PS50026"/>
    </source>
</evidence>
<evidence type="ECO:0000256" key="2">
    <source>
        <dbReference type="ARBA" id="ARBA00022729"/>
    </source>
</evidence>
<feature type="chain" id="PRO_5043551599" description="EGF-like domain-containing protein" evidence="8">
    <location>
        <begin position="27"/>
        <end position="518"/>
    </location>
</feature>
<dbReference type="PROSITE" id="PS00022">
    <property type="entry name" value="EGF_1"/>
    <property type="match status" value="1"/>
</dbReference>
<organism evidence="10 11">
    <name type="scientific">Pristionchus entomophagus</name>
    <dbReference type="NCBI Taxonomy" id="358040"/>
    <lineage>
        <taxon>Eukaryota</taxon>
        <taxon>Metazoa</taxon>
        <taxon>Ecdysozoa</taxon>
        <taxon>Nematoda</taxon>
        <taxon>Chromadorea</taxon>
        <taxon>Rhabditida</taxon>
        <taxon>Rhabditina</taxon>
        <taxon>Diplogasteromorpha</taxon>
        <taxon>Diplogasteroidea</taxon>
        <taxon>Neodiplogasteridae</taxon>
        <taxon>Pristionchus</taxon>
    </lineage>
</organism>
<dbReference type="PROSITE" id="PS01187">
    <property type="entry name" value="EGF_CA"/>
    <property type="match status" value="1"/>
</dbReference>
<dbReference type="PANTHER" id="PTHR24050:SF28">
    <property type="entry name" value="UROMODULIN-LIKE"/>
    <property type="match status" value="1"/>
</dbReference>
<evidence type="ECO:0000256" key="1">
    <source>
        <dbReference type="ARBA" id="ARBA00022536"/>
    </source>
</evidence>
<sequence length="518" mass="56569">MHISPSTRLLIHILVVLCLSYRLVLSQDTGLVDDVMDANAAEVDGNQKTAEPTESTTESDSSTTESLFSTTEGDMNTTESEMNTTESIVSTSSFPGNLSCVLANKVCVLEGTEDLCDPCDGINCDADKYCLSDNSTCTTKCDCTDEKKIENKEGVCIDPCNPTPCQNKQPCKSILTVPSKFQCQCSPDYDGEFCQNEHNYCNDAKPAKCPIGAFDCVMKGVGQYDCKCADGHNLDEKTNTCIKVTQRLSVDLIFTQTYYSEAYNVEGTEERKNATDSIHSAMADLYGSLLISISYDNFTQGSLVAHYKMDMRMAANGDPDQNIYDLMKYTINCETDNAAKKACFGDLGKPHLPINGTVTEDLRCNDVFCPVGTQCVPIPKSENSVRCSCADGYKYVKTVVEETGRQVDVCEDIDQCTLDKPCKEGEICINKPGTFECKGSPCDKKPCPGNAQCKAIDQYAYDCQCDWIYIASDCGTPWPLILVIVSSVLLALLILAIIGLIILFSRSKKGSSVVSTSF</sequence>
<dbReference type="Gene3D" id="2.10.25.10">
    <property type="entry name" value="Laminin"/>
    <property type="match status" value="2"/>
</dbReference>
<keyword evidence="7" id="KW-1133">Transmembrane helix</keyword>
<feature type="disulfide bond" evidence="5">
    <location>
        <begin position="185"/>
        <end position="194"/>
    </location>
</feature>
<keyword evidence="2 8" id="KW-0732">Signal</keyword>
<feature type="compositionally biased region" description="Low complexity" evidence="6">
    <location>
        <begin position="49"/>
        <end position="87"/>
    </location>
</feature>
<dbReference type="SUPFAM" id="SSF57196">
    <property type="entry name" value="EGF/Laminin"/>
    <property type="match status" value="1"/>
</dbReference>
<feature type="signal peptide" evidence="8">
    <location>
        <begin position="1"/>
        <end position="26"/>
    </location>
</feature>
<dbReference type="PROSITE" id="PS50026">
    <property type="entry name" value="EGF_3"/>
    <property type="match status" value="1"/>
</dbReference>